<gene>
    <name evidence="1" type="ORF">MML48_5g00005479</name>
</gene>
<proteinExistence type="predicted"/>
<dbReference type="EMBL" id="CM043019">
    <property type="protein sequence ID" value="KAI4461877.1"/>
    <property type="molecule type" value="Genomic_DNA"/>
</dbReference>
<sequence>MTEIKNFEELISSTLKPGQKLVSYEQKNLLPPGENYGSVLLQLILKIQNGDGKEEIISCVAKTCPPRGIIWEWFNTKVTFKTEINFYKVLLEEFKSFCRAIGVEDVLNCFGRCLGARLSLNAESDEIDEDAVIVFENLKVQGFEMGDRFVGFNEASAKIILKDLAAMHAVPIAYRMSKPDEFRDKIQPHIAKYYDLQFSDTLLDGVKKVLRNALSTDLKYAPHLGKIDQAWENLKKYTPHPTRNTMYTTLVHNDFWLNNTMLKFQNGVAVENKLVDFQLINYSSLANDVIFFLYTSVELSVLENKFEDLLKFYYNSFIQVLTKLACDVNAYTFKGMMDEFALITKQVQFAHILMMMLPIYILKEKASEMSEMDETVFTKESSEKHENFETRLKFVVLDLIRRAWV</sequence>
<reference evidence="1" key="1">
    <citation type="submission" date="2022-04" db="EMBL/GenBank/DDBJ databases">
        <title>Chromosome-scale genome assembly of Holotrichia oblita Faldermann.</title>
        <authorList>
            <person name="Rongchong L."/>
        </authorList>
    </citation>
    <scope>NUCLEOTIDE SEQUENCE</scope>
    <source>
        <strain evidence="1">81SQS9</strain>
    </source>
</reference>
<protein>
    <submittedName>
        <fullName evidence="1">Uncharacterized protein</fullName>
    </submittedName>
</protein>
<comment type="caution">
    <text evidence="1">The sequence shown here is derived from an EMBL/GenBank/DDBJ whole genome shotgun (WGS) entry which is preliminary data.</text>
</comment>
<organism evidence="1 2">
    <name type="scientific">Holotrichia oblita</name>
    <name type="common">Chafer beetle</name>
    <dbReference type="NCBI Taxonomy" id="644536"/>
    <lineage>
        <taxon>Eukaryota</taxon>
        <taxon>Metazoa</taxon>
        <taxon>Ecdysozoa</taxon>
        <taxon>Arthropoda</taxon>
        <taxon>Hexapoda</taxon>
        <taxon>Insecta</taxon>
        <taxon>Pterygota</taxon>
        <taxon>Neoptera</taxon>
        <taxon>Endopterygota</taxon>
        <taxon>Coleoptera</taxon>
        <taxon>Polyphaga</taxon>
        <taxon>Scarabaeiformia</taxon>
        <taxon>Scarabaeidae</taxon>
        <taxon>Melolonthinae</taxon>
        <taxon>Holotrichia</taxon>
    </lineage>
</organism>
<accession>A0ACB9T4Z1</accession>
<evidence type="ECO:0000313" key="2">
    <source>
        <dbReference type="Proteomes" id="UP001056778"/>
    </source>
</evidence>
<name>A0ACB9T4Z1_HOLOL</name>
<evidence type="ECO:0000313" key="1">
    <source>
        <dbReference type="EMBL" id="KAI4461877.1"/>
    </source>
</evidence>
<keyword evidence="2" id="KW-1185">Reference proteome</keyword>
<dbReference type="Proteomes" id="UP001056778">
    <property type="component" value="Chromosome 5"/>
</dbReference>